<keyword evidence="4 5" id="KW-0472">Membrane</keyword>
<keyword evidence="8" id="KW-1185">Reference proteome</keyword>
<protein>
    <recommendedName>
        <fullName evidence="6">GtrA/DPMS transmembrane domain-containing protein</fullName>
    </recommendedName>
</protein>
<keyword evidence="2 5" id="KW-0812">Transmembrane</keyword>
<dbReference type="EMBL" id="WOEY01000130">
    <property type="protein sequence ID" value="NPT46116.1"/>
    <property type="molecule type" value="Genomic_DNA"/>
</dbReference>
<gene>
    <name evidence="7" type="ORF">GNZ12_33315</name>
</gene>
<comment type="caution">
    <text evidence="7">The sequence shown here is derived from an EMBL/GenBank/DDBJ whole genome shotgun (WGS) entry which is preliminary data.</text>
</comment>
<sequence>MSTEANNLNKTMKSFFRFGTVSGCGWLLDTSLLFFFAQWLHLPVFQANFLSSVIAAIAVFSASRLLVFRARSGQYLVRTGLYTLYTCVVILLASSAMPVVLLLLKALANQYSLALSDGGEVLLAKAFITPPQLLANFCMARVLSTTITALKL</sequence>
<dbReference type="Proteomes" id="UP000652198">
    <property type="component" value="Unassembled WGS sequence"/>
</dbReference>
<organism evidence="7 8">
    <name type="scientific">Paraburkholderia solitsugae</name>
    <dbReference type="NCBI Taxonomy" id="2675748"/>
    <lineage>
        <taxon>Bacteria</taxon>
        <taxon>Pseudomonadati</taxon>
        <taxon>Pseudomonadota</taxon>
        <taxon>Betaproteobacteria</taxon>
        <taxon>Burkholderiales</taxon>
        <taxon>Burkholderiaceae</taxon>
        <taxon>Paraburkholderia</taxon>
    </lineage>
</organism>
<proteinExistence type="predicted"/>
<evidence type="ECO:0000256" key="1">
    <source>
        <dbReference type="ARBA" id="ARBA00004141"/>
    </source>
</evidence>
<accession>A0ABX2BZD4</accession>
<feature type="transmembrane region" description="Helical" evidence="5">
    <location>
        <begin position="49"/>
        <end position="68"/>
    </location>
</feature>
<dbReference type="Pfam" id="PF04138">
    <property type="entry name" value="GtrA_DPMS_TM"/>
    <property type="match status" value="1"/>
</dbReference>
<keyword evidence="3 5" id="KW-1133">Transmembrane helix</keyword>
<feature type="domain" description="GtrA/DPMS transmembrane" evidence="6">
    <location>
        <begin position="17"/>
        <end position="141"/>
    </location>
</feature>
<feature type="transmembrane region" description="Helical" evidence="5">
    <location>
        <begin position="80"/>
        <end position="104"/>
    </location>
</feature>
<feature type="transmembrane region" description="Helical" evidence="5">
    <location>
        <begin position="15"/>
        <end position="37"/>
    </location>
</feature>
<evidence type="ECO:0000313" key="8">
    <source>
        <dbReference type="Proteomes" id="UP000652198"/>
    </source>
</evidence>
<dbReference type="InterPro" id="IPR007267">
    <property type="entry name" value="GtrA_DPMS_TM"/>
</dbReference>
<evidence type="ECO:0000256" key="5">
    <source>
        <dbReference type="SAM" id="Phobius"/>
    </source>
</evidence>
<evidence type="ECO:0000256" key="3">
    <source>
        <dbReference type="ARBA" id="ARBA00022989"/>
    </source>
</evidence>
<evidence type="ECO:0000259" key="6">
    <source>
        <dbReference type="Pfam" id="PF04138"/>
    </source>
</evidence>
<reference evidence="7 8" key="1">
    <citation type="submission" date="2019-11" db="EMBL/GenBank/DDBJ databases">
        <title>Metabolism of dissolved organic matter in forest soils.</title>
        <authorList>
            <person name="Cyle K.T."/>
            <person name="Wilhelm R.C."/>
            <person name="Martinez C.E."/>
        </authorList>
    </citation>
    <scope>NUCLEOTIDE SEQUENCE [LARGE SCALE GENOMIC DNA]</scope>
    <source>
        <strain evidence="7 8">1N</strain>
    </source>
</reference>
<evidence type="ECO:0000256" key="2">
    <source>
        <dbReference type="ARBA" id="ARBA00022692"/>
    </source>
</evidence>
<evidence type="ECO:0000313" key="7">
    <source>
        <dbReference type="EMBL" id="NPT46116.1"/>
    </source>
</evidence>
<dbReference type="RefSeq" id="WP_172316264.1">
    <property type="nucleotide sequence ID" value="NZ_WOEY01000130.1"/>
</dbReference>
<comment type="subcellular location">
    <subcellularLocation>
        <location evidence="1">Membrane</location>
        <topology evidence="1">Multi-pass membrane protein</topology>
    </subcellularLocation>
</comment>
<name>A0ABX2BZD4_9BURK</name>
<evidence type="ECO:0000256" key="4">
    <source>
        <dbReference type="ARBA" id="ARBA00023136"/>
    </source>
</evidence>